<evidence type="ECO:0000256" key="5">
    <source>
        <dbReference type="SAM" id="MobiDB-lite"/>
    </source>
</evidence>
<feature type="region of interest" description="Disordered" evidence="5">
    <location>
        <begin position="1"/>
        <end position="53"/>
    </location>
</feature>
<dbReference type="PROSITE" id="PS50801">
    <property type="entry name" value="STAS"/>
    <property type="match status" value="1"/>
</dbReference>
<feature type="transmembrane region" description="Helical" evidence="6">
    <location>
        <begin position="171"/>
        <end position="191"/>
    </location>
</feature>
<protein>
    <submittedName>
        <fullName evidence="9">Sulfate permease family inorganic anion transporter</fullName>
    </submittedName>
</protein>
<dbReference type="GO" id="GO:0016020">
    <property type="term" value="C:membrane"/>
    <property type="evidence" value="ECO:0007669"/>
    <property type="project" value="UniProtKB-SubCell"/>
</dbReference>
<dbReference type="SUPFAM" id="SSF52091">
    <property type="entry name" value="SpoIIaa-like"/>
    <property type="match status" value="1"/>
</dbReference>
<gene>
    <name evidence="9" type="ORF">QTG54_009412</name>
</gene>
<dbReference type="Gene3D" id="3.30.750.24">
    <property type="entry name" value="STAS domain"/>
    <property type="match status" value="1"/>
</dbReference>
<evidence type="ECO:0000313" key="9">
    <source>
        <dbReference type="EMBL" id="KAK1739653.1"/>
    </source>
</evidence>
<dbReference type="InterPro" id="IPR036513">
    <property type="entry name" value="STAS_dom_sf"/>
</dbReference>
<evidence type="ECO:0000259" key="8">
    <source>
        <dbReference type="PROSITE" id="PS50801"/>
    </source>
</evidence>
<dbReference type="Pfam" id="PF00027">
    <property type="entry name" value="cNMP_binding"/>
    <property type="match status" value="1"/>
</dbReference>
<dbReference type="EMBL" id="JATAAI010000017">
    <property type="protein sequence ID" value="KAK1739653.1"/>
    <property type="molecule type" value="Genomic_DNA"/>
</dbReference>
<dbReference type="InterPro" id="IPR014710">
    <property type="entry name" value="RmlC-like_jellyroll"/>
</dbReference>
<keyword evidence="4 6" id="KW-0472">Membrane</keyword>
<feature type="transmembrane region" description="Helical" evidence="6">
    <location>
        <begin position="401"/>
        <end position="421"/>
    </location>
</feature>
<evidence type="ECO:0000259" key="7">
    <source>
        <dbReference type="PROSITE" id="PS50042"/>
    </source>
</evidence>
<feature type="domain" description="Cyclic nucleotide-binding" evidence="7">
    <location>
        <begin position="834"/>
        <end position="934"/>
    </location>
</feature>
<reference evidence="9" key="1">
    <citation type="submission" date="2023-06" db="EMBL/GenBank/DDBJ databases">
        <title>Survivors Of The Sea: Transcriptome response of Skeletonema marinoi to long-term dormancy.</title>
        <authorList>
            <person name="Pinder M.I.M."/>
            <person name="Kourtchenko O."/>
            <person name="Robertson E.K."/>
            <person name="Larsson T."/>
            <person name="Maumus F."/>
            <person name="Osuna-Cruz C.M."/>
            <person name="Vancaester E."/>
            <person name="Stenow R."/>
            <person name="Vandepoele K."/>
            <person name="Ploug H."/>
            <person name="Bruchert V."/>
            <person name="Godhe A."/>
            <person name="Topel M."/>
        </authorList>
    </citation>
    <scope>NUCLEOTIDE SEQUENCE</scope>
    <source>
        <strain evidence="9">R05AC</strain>
    </source>
</reference>
<feature type="transmembrane region" description="Helical" evidence="6">
    <location>
        <begin position="229"/>
        <end position="248"/>
    </location>
</feature>
<dbReference type="InterPro" id="IPR011547">
    <property type="entry name" value="SLC26A/SulP_dom"/>
</dbReference>
<dbReference type="PROSITE" id="PS50042">
    <property type="entry name" value="CNMP_BINDING_3"/>
    <property type="match status" value="1"/>
</dbReference>
<feature type="transmembrane region" description="Helical" evidence="6">
    <location>
        <begin position="473"/>
        <end position="494"/>
    </location>
</feature>
<feature type="transmembrane region" description="Helical" evidence="6">
    <location>
        <begin position="332"/>
        <end position="351"/>
    </location>
</feature>
<feature type="transmembrane region" description="Helical" evidence="6">
    <location>
        <begin position="529"/>
        <end position="558"/>
    </location>
</feature>
<dbReference type="InterPro" id="IPR000595">
    <property type="entry name" value="cNMP-bd_dom"/>
</dbReference>
<dbReference type="CDD" id="cd00038">
    <property type="entry name" value="CAP_ED"/>
    <property type="match status" value="1"/>
</dbReference>
<evidence type="ECO:0000256" key="3">
    <source>
        <dbReference type="ARBA" id="ARBA00022989"/>
    </source>
</evidence>
<dbReference type="InterPro" id="IPR052706">
    <property type="entry name" value="Membrane-Transporter-like"/>
</dbReference>
<keyword evidence="10" id="KW-1185">Reference proteome</keyword>
<keyword evidence="2 6" id="KW-0812">Transmembrane</keyword>
<feature type="compositionally biased region" description="Polar residues" evidence="5">
    <location>
        <begin position="32"/>
        <end position="47"/>
    </location>
</feature>
<dbReference type="Pfam" id="PF00916">
    <property type="entry name" value="Sulfate_transp"/>
    <property type="match status" value="1"/>
</dbReference>
<feature type="transmembrane region" description="Helical" evidence="6">
    <location>
        <begin position="299"/>
        <end position="320"/>
    </location>
</feature>
<dbReference type="InterPro" id="IPR002645">
    <property type="entry name" value="STAS_dom"/>
</dbReference>
<comment type="caution">
    <text evidence="9">The sequence shown here is derived from an EMBL/GenBank/DDBJ whole genome shotgun (WGS) entry which is preliminary data.</text>
</comment>
<dbReference type="CDD" id="cd07042">
    <property type="entry name" value="STAS_SulP_like_sulfate_transporter"/>
    <property type="match status" value="1"/>
</dbReference>
<comment type="subcellular location">
    <subcellularLocation>
        <location evidence="1">Membrane</location>
        <topology evidence="1">Multi-pass membrane protein</topology>
    </subcellularLocation>
</comment>
<accession>A0AAD8Y5N7</accession>
<evidence type="ECO:0000256" key="6">
    <source>
        <dbReference type="SAM" id="Phobius"/>
    </source>
</evidence>
<dbReference type="PANTHER" id="PTHR43310">
    <property type="entry name" value="SULFATE TRANSPORTER YBAR-RELATED"/>
    <property type="match status" value="1"/>
</dbReference>
<name>A0AAD8Y5N7_9STRA</name>
<feature type="domain" description="STAS" evidence="8">
    <location>
        <begin position="601"/>
        <end position="674"/>
    </location>
</feature>
<keyword evidence="3 6" id="KW-1133">Transmembrane helix</keyword>
<dbReference type="PANTHER" id="PTHR43310:SF4">
    <property type="entry name" value="AFR304WP"/>
    <property type="match status" value="1"/>
</dbReference>
<feature type="transmembrane region" description="Helical" evidence="6">
    <location>
        <begin position="255"/>
        <end position="279"/>
    </location>
</feature>
<dbReference type="AlphaFoldDB" id="A0AAD8Y5N7"/>
<evidence type="ECO:0000256" key="1">
    <source>
        <dbReference type="ARBA" id="ARBA00004141"/>
    </source>
</evidence>
<evidence type="ECO:0000256" key="2">
    <source>
        <dbReference type="ARBA" id="ARBA00022692"/>
    </source>
</evidence>
<feature type="transmembrane region" description="Helical" evidence="6">
    <location>
        <begin position="137"/>
        <end position="159"/>
    </location>
</feature>
<evidence type="ECO:0000256" key="4">
    <source>
        <dbReference type="ARBA" id="ARBA00023136"/>
    </source>
</evidence>
<organism evidence="9 10">
    <name type="scientific">Skeletonema marinoi</name>
    <dbReference type="NCBI Taxonomy" id="267567"/>
    <lineage>
        <taxon>Eukaryota</taxon>
        <taxon>Sar</taxon>
        <taxon>Stramenopiles</taxon>
        <taxon>Ochrophyta</taxon>
        <taxon>Bacillariophyta</taxon>
        <taxon>Coscinodiscophyceae</taxon>
        <taxon>Thalassiosirophycidae</taxon>
        <taxon>Thalassiosirales</taxon>
        <taxon>Skeletonemataceae</taxon>
        <taxon>Skeletonema</taxon>
        <taxon>Skeletonema marinoi-dohrnii complex</taxon>
    </lineage>
</organism>
<proteinExistence type="predicted"/>
<evidence type="ECO:0000313" key="10">
    <source>
        <dbReference type="Proteomes" id="UP001224775"/>
    </source>
</evidence>
<sequence>MSENSPLLLNDKAVADNISPPRNNGGGGIIVTTPSLNESPHTPTIDTGSDRHRRSSVVAIAAAEAILQDRKKGRTQHAQQEYESFYRIPSLTSIGSLEADVAAKERLEDERSKTKQKISSDECHSVPGIIQQISSQIPAVIIAAGLNFMVGIPFGASYFPTELQLQGKEVLGFRMFLFSTMIAQLVITFASKFDNGIGLQMVENVPFCLELARIVMSEQSDESGTTSTLFFLFGASSVLVGFVFYLLGRLEMGRIVYFFPSHVLVGCIGGIGVFITITAIEVATNTTFSFTPQGFNDSIVSQFNLLLPVFAFEIFLRLMMHATKGKYSLLPPVFYCLITPVFYFSLCALGVDIDDAEDAGYFFPPIKSTESAFSWSLLDIFTEIHFWNISWKAVFKAIPTMMSLTAFSLIHVPINIPAFAISTNTEPDMNAELIAHGYSNFISGMFGGLQNYMTYSNGVIYSKSNGRGKCSSLAIVALTGFIFIYGPLLCVYVPRCMAGTLLLHVGIDLFIEGVVESYHDYDSLEYSGIILITITMTLAGMDAALVAGFIAALSTYAVQSITYQHPIKGAMCAATLRSSAWNRSGEAQKILLDKKKGRERILVIQCQGHIFFGNSTILKESVLELLVEKRKSGDDPIVVILDFTHVLAIDSSSAMTIEKLKDSIIKSFGVEVVIFVCGHEDGFRCHYDLSLKVNGGAAKKREGSSKRLLDPIDIGEEDPIMFETCKAPIHPNTSRAQARASVTARALDVSNSHSGYKNAVMADIPNSHVCETLDDALIFAEDVLVAVQDAMILQNDVDDRFRSNILEGSGMAVKCSKTQQSSLEEMARAFLTSLCTGANANEIDKIYRLLEPEMYYCNDIVWAQGEESKSLKLIVDGSLLSLLEDEDGARESCYPGSIVGELGLLNGTRRLTTLKVISDKAVLYSLSQEKWQLLACEDPTVARFIDVIAIRYLSHRIQHVSNHNLFGKRSLPV</sequence>
<dbReference type="SMART" id="SM00100">
    <property type="entry name" value="cNMP"/>
    <property type="match status" value="1"/>
</dbReference>
<feature type="transmembrane region" description="Helical" evidence="6">
    <location>
        <begin position="433"/>
        <end position="452"/>
    </location>
</feature>
<dbReference type="Gene3D" id="2.60.120.10">
    <property type="entry name" value="Jelly Rolls"/>
    <property type="match status" value="1"/>
</dbReference>
<dbReference type="InterPro" id="IPR018490">
    <property type="entry name" value="cNMP-bd_dom_sf"/>
</dbReference>
<dbReference type="SUPFAM" id="SSF51206">
    <property type="entry name" value="cAMP-binding domain-like"/>
    <property type="match status" value="1"/>
</dbReference>
<dbReference type="Pfam" id="PF01740">
    <property type="entry name" value="STAS"/>
    <property type="match status" value="1"/>
</dbReference>
<dbReference type="Proteomes" id="UP001224775">
    <property type="component" value="Unassembled WGS sequence"/>
</dbReference>